<keyword evidence="5 8" id="KW-0408">Iron</keyword>
<dbReference type="InterPro" id="IPR013785">
    <property type="entry name" value="Aldolase_TIM"/>
</dbReference>
<evidence type="ECO:0000256" key="4">
    <source>
        <dbReference type="ARBA" id="ARBA00022842"/>
    </source>
</evidence>
<dbReference type="Gene3D" id="3.20.20.70">
    <property type="entry name" value="Aldolase class I"/>
    <property type="match status" value="1"/>
</dbReference>
<comment type="subunit">
    <text evidence="8">Homodimer.</text>
</comment>
<feature type="binding site" evidence="8">
    <location>
        <position position="43"/>
    </location>
    <ligand>
        <name>[4Fe-4S] cluster</name>
        <dbReference type="ChEBI" id="CHEBI:49883"/>
        <note>4Fe-4S-S-AdoMet</note>
    </ligand>
</feature>
<feature type="binding site" evidence="8">
    <location>
        <position position="45"/>
    </location>
    <ligand>
        <name>Mg(2+)</name>
        <dbReference type="ChEBI" id="CHEBI:18420"/>
    </ligand>
</feature>
<dbReference type="AlphaFoldDB" id="A0A844FYS4"/>
<feature type="binding site" evidence="8">
    <location>
        <position position="79"/>
    </location>
    <ligand>
        <name>S-adenosyl-L-methionine</name>
        <dbReference type="ChEBI" id="CHEBI:59789"/>
    </ligand>
</feature>
<evidence type="ECO:0000313" key="11">
    <source>
        <dbReference type="Proteomes" id="UP000435649"/>
    </source>
</evidence>
<name>A0A844FYS4_9BACT</name>
<feature type="binding site" evidence="8">
    <location>
        <position position="36"/>
    </location>
    <ligand>
        <name>[4Fe-4S] cluster</name>
        <dbReference type="ChEBI" id="CHEBI:49883"/>
        <note>4Fe-4S-S-AdoMet</note>
    </ligand>
</feature>
<dbReference type="PROSITE" id="PS51918">
    <property type="entry name" value="RADICAL_SAM"/>
    <property type="match status" value="1"/>
</dbReference>
<evidence type="ECO:0000259" key="9">
    <source>
        <dbReference type="PROSITE" id="PS51918"/>
    </source>
</evidence>
<dbReference type="HAMAP" id="MF_00917">
    <property type="entry name" value="QueE"/>
    <property type="match status" value="1"/>
</dbReference>
<dbReference type="InterPro" id="IPR024924">
    <property type="entry name" value="7-CO-7-deazaguanine_synth-like"/>
</dbReference>
<comment type="cofactor">
    <cofactor evidence="8">
        <name>[4Fe-4S] cluster</name>
        <dbReference type="ChEBI" id="CHEBI:49883"/>
    </cofactor>
    <text evidence="8">Binds 1 [4Fe-4S] cluster. The cluster is coordinated with 3 cysteines and an exchangeable S-adenosyl-L-methionine.</text>
</comment>
<dbReference type="InterPro" id="IPR007197">
    <property type="entry name" value="rSAM"/>
</dbReference>
<dbReference type="PANTHER" id="PTHR42836">
    <property type="entry name" value="7-CARBOXY-7-DEAZAGUANINE SYNTHASE"/>
    <property type="match status" value="1"/>
</dbReference>
<evidence type="ECO:0000313" key="10">
    <source>
        <dbReference type="EMBL" id="MST95518.1"/>
    </source>
</evidence>
<dbReference type="SUPFAM" id="SSF102114">
    <property type="entry name" value="Radical SAM enzymes"/>
    <property type="match status" value="1"/>
</dbReference>
<dbReference type="UniPathway" id="UPA00391"/>
<gene>
    <name evidence="8" type="primary">queE</name>
    <name evidence="10" type="ORF">FYJ85_00455</name>
</gene>
<feature type="binding site" evidence="8">
    <location>
        <position position="77"/>
    </location>
    <ligand>
        <name>substrate</name>
    </ligand>
</feature>
<proteinExistence type="inferred from homology"/>
<comment type="caution">
    <text evidence="8">Lacks conserved residue(s) required for the propagation of feature annotation.</text>
</comment>
<comment type="cofactor">
    <cofactor evidence="8">
        <name>S-adenosyl-L-methionine</name>
        <dbReference type="ChEBI" id="CHEBI:59789"/>
    </cofactor>
    <text evidence="8">Binds 1 S-adenosyl-L-methionine per subunit.</text>
</comment>
<dbReference type="PANTHER" id="PTHR42836:SF1">
    <property type="entry name" value="7-CARBOXY-7-DEAZAGUANINE SYNTHASE"/>
    <property type="match status" value="1"/>
</dbReference>
<dbReference type="SFLD" id="SFLDS00029">
    <property type="entry name" value="Radical_SAM"/>
    <property type="match status" value="1"/>
</dbReference>
<dbReference type="GO" id="GO:0008616">
    <property type="term" value="P:tRNA queuosine(34) biosynthetic process"/>
    <property type="evidence" value="ECO:0007669"/>
    <property type="project" value="UniProtKB-UniRule"/>
</dbReference>
<evidence type="ECO:0000256" key="2">
    <source>
        <dbReference type="ARBA" id="ARBA00022691"/>
    </source>
</evidence>
<keyword evidence="8" id="KW-0671">Queuosine biosynthesis</keyword>
<keyword evidence="6 8" id="KW-0411">Iron-sulfur</keyword>
<dbReference type="Proteomes" id="UP000435649">
    <property type="component" value="Unassembled WGS sequence"/>
</dbReference>
<accession>A0A844FYS4</accession>
<dbReference type="CDD" id="cd01335">
    <property type="entry name" value="Radical_SAM"/>
    <property type="match status" value="1"/>
</dbReference>
<evidence type="ECO:0000256" key="8">
    <source>
        <dbReference type="HAMAP-Rule" id="MF_00917"/>
    </source>
</evidence>
<sequence>MSRSSIAVRLVESFTSLQGESTHAGRICFFIRLAGCNLDCNYCDTRYGRSFGAGEPASVDELVRRAQESGTKLVEITGGEPLATPETPELCRRLLNAGFEVLLETNGSLPIAEIPREVRKILDCKLPGSGMAERNDFSNYALLAPHDEVKFVISCRTDFDAMLEVIRRYDLPSKTANLLASPVWGRVAFTDLAEWVVSSRAPVRMQFQMHKLIWGDRPGV</sequence>
<dbReference type="EMBL" id="VUNS01000001">
    <property type="protein sequence ID" value="MST95518.1"/>
    <property type="molecule type" value="Genomic_DNA"/>
</dbReference>
<dbReference type="GO" id="GO:0016840">
    <property type="term" value="F:carbon-nitrogen lyase activity"/>
    <property type="evidence" value="ECO:0007669"/>
    <property type="project" value="UniProtKB-UniRule"/>
</dbReference>
<feature type="binding site" evidence="8">
    <location>
        <begin position="42"/>
        <end position="44"/>
    </location>
    <ligand>
        <name>S-adenosyl-L-methionine</name>
        <dbReference type="ChEBI" id="CHEBI:59789"/>
    </ligand>
</feature>
<keyword evidence="3 8" id="KW-0479">Metal-binding</keyword>
<dbReference type="EC" id="4.3.99.3" evidence="8"/>
<keyword evidence="1 8" id="KW-0004">4Fe-4S</keyword>
<evidence type="ECO:0000256" key="1">
    <source>
        <dbReference type="ARBA" id="ARBA00022485"/>
    </source>
</evidence>
<keyword evidence="4 8" id="KW-0460">Magnesium</keyword>
<dbReference type="GO" id="GO:0000287">
    <property type="term" value="F:magnesium ion binding"/>
    <property type="evidence" value="ECO:0007669"/>
    <property type="project" value="UniProtKB-UniRule"/>
</dbReference>
<evidence type="ECO:0000256" key="7">
    <source>
        <dbReference type="ARBA" id="ARBA00023239"/>
    </source>
</evidence>
<feature type="binding site" evidence="8">
    <location>
        <begin position="17"/>
        <end position="19"/>
    </location>
    <ligand>
        <name>substrate</name>
    </ligand>
</feature>
<comment type="caution">
    <text evidence="10">The sequence shown here is derived from an EMBL/GenBank/DDBJ whole genome shotgun (WGS) entry which is preliminary data.</text>
</comment>
<comment type="cofactor">
    <cofactor evidence="8">
        <name>Mg(2+)</name>
        <dbReference type="ChEBI" id="CHEBI:18420"/>
    </cofactor>
</comment>
<dbReference type="PIRSF" id="PIRSF000370">
    <property type="entry name" value="QueE"/>
    <property type="match status" value="1"/>
</dbReference>
<dbReference type="GO" id="GO:1904047">
    <property type="term" value="F:S-adenosyl-L-methionine binding"/>
    <property type="evidence" value="ECO:0007669"/>
    <property type="project" value="UniProtKB-UniRule"/>
</dbReference>
<feature type="binding site" evidence="8">
    <location>
        <position position="32"/>
    </location>
    <ligand>
        <name>substrate</name>
    </ligand>
</feature>
<comment type="similarity">
    <text evidence="8">Belongs to the radical SAM superfamily. 7-carboxy-7-deazaguanine synthase family.</text>
</comment>
<dbReference type="Pfam" id="PF04055">
    <property type="entry name" value="Radical_SAM"/>
    <property type="match status" value="1"/>
</dbReference>
<comment type="function">
    <text evidence="8">Catalyzes the complex heterocyclic radical-mediated conversion of 6-carboxy-5,6,7,8-tetrahydropterin (CPH4) to 7-carboxy-7-deazaguanine (CDG), a step common to the biosynthetic pathways of all 7-deazapurine-containing compounds.</text>
</comment>
<evidence type="ECO:0000256" key="5">
    <source>
        <dbReference type="ARBA" id="ARBA00023004"/>
    </source>
</evidence>
<protein>
    <recommendedName>
        <fullName evidence="8">7-carboxy-7-deazaguanine synthase</fullName>
        <shortName evidence="8">CDG synthase</shortName>
        <ecNumber evidence="8">4.3.99.3</ecNumber>
    </recommendedName>
    <alternativeName>
        <fullName evidence="8">Queuosine biosynthesis protein QueE</fullName>
    </alternativeName>
</protein>
<dbReference type="GO" id="GO:0051539">
    <property type="term" value="F:4 iron, 4 sulfur cluster binding"/>
    <property type="evidence" value="ECO:0007669"/>
    <property type="project" value="UniProtKB-UniRule"/>
</dbReference>
<dbReference type="InterPro" id="IPR058240">
    <property type="entry name" value="rSAM_sf"/>
</dbReference>
<evidence type="ECO:0000256" key="3">
    <source>
        <dbReference type="ARBA" id="ARBA00022723"/>
    </source>
</evidence>
<comment type="pathway">
    <text evidence="8">Purine metabolism; 7-cyano-7-deazaguanine biosynthesis.</text>
</comment>
<feature type="domain" description="Radical SAM core" evidence="9">
    <location>
        <begin position="23"/>
        <end position="216"/>
    </location>
</feature>
<keyword evidence="7 8" id="KW-0456">Lyase</keyword>
<keyword evidence="11" id="KW-1185">Reference proteome</keyword>
<reference evidence="10 11" key="1">
    <citation type="submission" date="2019-08" db="EMBL/GenBank/DDBJ databases">
        <title>In-depth cultivation of the pig gut microbiome towards novel bacterial diversity and tailored functional studies.</title>
        <authorList>
            <person name="Wylensek D."/>
            <person name="Hitch T.C.A."/>
            <person name="Clavel T."/>
        </authorList>
    </citation>
    <scope>NUCLEOTIDE SEQUENCE [LARGE SCALE GENOMIC DNA]</scope>
    <source>
        <strain evidence="10 11">BBE-744-WT-12</strain>
    </source>
</reference>
<feature type="binding site" evidence="8">
    <location>
        <position position="40"/>
    </location>
    <ligand>
        <name>[4Fe-4S] cluster</name>
        <dbReference type="ChEBI" id="CHEBI:49883"/>
        <note>4Fe-4S-S-AdoMet</note>
    </ligand>
</feature>
<evidence type="ECO:0000256" key="6">
    <source>
        <dbReference type="ARBA" id="ARBA00023014"/>
    </source>
</evidence>
<organism evidence="10 11">
    <name type="scientific">Victivallis lenta</name>
    <dbReference type="NCBI Taxonomy" id="2606640"/>
    <lineage>
        <taxon>Bacteria</taxon>
        <taxon>Pseudomonadati</taxon>
        <taxon>Lentisphaerota</taxon>
        <taxon>Lentisphaeria</taxon>
        <taxon>Victivallales</taxon>
        <taxon>Victivallaceae</taxon>
        <taxon>Victivallis</taxon>
    </lineage>
</organism>
<comment type="catalytic activity">
    <reaction evidence="8">
        <text>6-carboxy-5,6,7,8-tetrahydropterin + H(+) = 7-carboxy-7-carbaguanine + NH4(+)</text>
        <dbReference type="Rhea" id="RHEA:27974"/>
        <dbReference type="ChEBI" id="CHEBI:15378"/>
        <dbReference type="ChEBI" id="CHEBI:28938"/>
        <dbReference type="ChEBI" id="CHEBI:61032"/>
        <dbReference type="ChEBI" id="CHEBI:61036"/>
        <dbReference type="EC" id="4.3.99.3"/>
    </reaction>
</comment>
<keyword evidence="2 8" id="KW-0949">S-adenosyl-L-methionine</keyword>